<sequence length="189" mass="20762">MPTMLRAFVVALSVTTISYTPARADEVSFVGLCTPSLPAARILRKPFVTPTMTSDSKQYSKYQPMNMLDRRSFLSKTLLVAPALSFGFQATEFAAAEYDTKNLPVSLQKLMGDFPLEDATIAIFDDNSKLPQKMLKELQNKGIKAIGIGAGGDLASMRDKYRENECYAAIVPDGKFVKNIMSGRGLECD</sequence>
<keyword evidence="1" id="KW-0732">Signal</keyword>
<feature type="signal peptide" evidence="1">
    <location>
        <begin position="1"/>
        <end position="24"/>
    </location>
</feature>
<dbReference type="EnsemblProtists" id="EKX36288">
    <property type="protein sequence ID" value="EKX36288"/>
    <property type="gene ID" value="GUITHDRAFT_155274"/>
</dbReference>
<accession>L1IJ72</accession>
<proteinExistence type="predicted"/>
<gene>
    <name evidence="2" type="ORF">GUITHDRAFT_155274</name>
</gene>
<feature type="non-terminal residue" evidence="2">
    <location>
        <position position="189"/>
    </location>
</feature>
<evidence type="ECO:0000313" key="4">
    <source>
        <dbReference type="Proteomes" id="UP000011087"/>
    </source>
</evidence>
<keyword evidence="4" id="KW-1185">Reference proteome</keyword>
<evidence type="ECO:0000256" key="1">
    <source>
        <dbReference type="SAM" id="SignalP"/>
    </source>
</evidence>
<dbReference type="Proteomes" id="UP000011087">
    <property type="component" value="Unassembled WGS sequence"/>
</dbReference>
<dbReference type="GeneID" id="17293055"/>
<reference evidence="2 4" key="1">
    <citation type="journal article" date="2012" name="Nature">
        <title>Algal genomes reveal evolutionary mosaicism and the fate of nucleomorphs.</title>
        <authorList>
            <consortium name="DOE Joint Genome Institute"/>
            <person name="Curtis B.A."/>
            <person name="Tanifuji G."/>
            <person name="Burki F."/>
            <person name="Gruber A."/>
            <person name="Irimia M."/>
            <person name="Maruyama S."/>
            <person name="Arias M.C."/>
            <person name="Ball S.G."/>
            <person name="Gile G.H."/>
            <person name="Hirakawa Y."/>
            <person name="Hopkins J.F."/>
            <person name="Kuo A."/>
            <person name="Rensing S.A."/>
            <person name="Schmutz J."/>
            <person name="Symeonidi A."/>
            <person name="Elias M."/>
            <person name="Eveleigh R.J."/>
            <person name="Herman E.K."/>
            <person name="Klute M.J."/>
            <person name="Nakayama T."/>
            <person name="Obornik M."/>
            <person name="Reyes-Prieto A."/>
            <person name="Armbrust E.V."/>
            <person name="Aves S.J."/>
            <person name="Beiko R.G."/>
            <person name="Coutinho P."/>
            <person name="Dacks J.B."/>
            <person name="Durnford D.G."/>
            <person name="Fast N.M."/>
            <person name="Green B.R."/>
            <person name="Grisdale C.J."/>
            <person name="Hempel F."/>
            <person name="Henrissat B."/>
            <person name="Hoppner M.P."/>
            <person name="Ishida K."/>
            <person name="Kim E."/>
            <person name="Koreny L."/>
            <person name="Kroth P.G."/>
            <person name="Liu Y."/>
            <person name="Malik S.B."/>
            <person name="Maier U.G."/>
            <person name="McRose D."/>
            <person name="Mock T."/>
            <person name="Neilson J.A."/>
            <person name="Onodera N.T."/>
            <person name="Poole A.M."/>
            <person name="Pritham E.J."/>
            <person name="Richards T.A."/>
            <person name="Rocap G."/>
            <person name="Roy S.W."/>
            <person name="Sarai C."/>
            <person name="Schaack S."/>
            <person name="Shirato S."/>
            <person name="Slamovits C.H."/>
            <person name="Spencer D.F."/>
            <person name="Suzuki S."/>
            <person name="Worden A.Z."/>
            <person name="Zauner S."/>
            <person name="Barry K."/>
            <person name="Bell C."/>
            <person name="Bharti A.K."/>
            <person name="Crow J.A."/>
            <person name="Grimwood J."/>
            <person name="Kramer R."/>
            <person name="Lindquist E."/>
            <person name="Lucas S."/>
            <person name="Salamov A."/>
            <person name="McFadden G.I."/>
            <person name="Lane C.E."/>
            <person name="Keeling P.J."/>
            <person name="Gray M.W."/>
            <person name="Grigoriev I.V."/>
            <person name="Archibald J.M."/>
        </authorList>
    </citation>
    <scope>NUCLEOTIDE SEQUENCE</scope>
    <source>
        <strain evidence="2 4">CCMP2712</strain>
    </source>
</reference>
<feature type="chain" id="PRO_5008770087" evidence="1">
    <location>
        <begin position="25"/>
        <end position="189"/>
    </location>
</feature>
<name>L1IJ72_GUITC</name>
<dbReference type="HOGENOM" id="CLU_1438014_0_0_1"/>
<dbReference type="KEGG" id="gtt:GUITHDRAFT_155274"/>
<evidence type="ECO:0000313" key="2">
    <source>
        <dbReference type="EMBL" id="EKX36288.1"/>
    </source>
</evidence>
<evidence type="ECO:0000313" key="3">
    <source>
        <dbReference type="EnsemblProtists" id="EKX36288"/>
    </source>
</evidence>
<dbReference type="RefSeq" id="XP_005823268.1">
    <property type="nucleotide sequence ID" value="XM_005823211.1"/>
</dbReference>
<organism evidence="2">
    <name type="scientific">Guillardia theta (strain CCMP2712)</name>
    <name type="common">Cryptophyte</name>
    <dbReference type="NCBI Taxonomy" id="905079"/>
    <lineage>
        <taxon>Eukaryota</taxon>
        <taxon>Cryptophyceae</taxon>
        <taxon>Pyrenomonadales</taxon>
        <taxon>Geminigeraceae</taxon>
        <taxon>Guillardia</taxon>
    </lineage>
</organism>
<dbReference type="EMBL" id="JH993076">
    <property type="protein sequence ID" value="EKX36288.1"/>
    <property type="molecule type" value="Genomic_DNA"/>
</dbReference>
<protein>
    <submittedName>
        <fullName evidence="2 3">Uncharacterized protein</fullName>
    </submittedName>
</protein>
<reference evidence="3" key="3">
    <citation type="submission" date="2015-06" db="UniProtKB">
        <authorList>
            <consortium name="EnsemblProtists"/>
        </authorList>
    </citation>
    <scope>IDENTIFICATION</scope>
</reference>
<dbReference type="PaxDb" id="55529-EKX36288"/>
<reference evidence="4" key="2">
    <citation type="submission" date="2012-11" db="EMBL/GenBank/DDBJ databases">
        <authorList>
            <person name="Kuo A."/>
            <person name="Curtis B.A."/>
            <person name="Tanifuji G."/>
            <person name="Burki F."/>
            <person name="Gruber A."/>
            <person name="Irimia M."/>
            <person name="Maruyama S."/>
            <person name="Arias M.C."/>
            <person name="Ball S.G."/>
            <person name="Gile G.H."/>
            <person name="Hirakawa Y."/>
            <person name="Hopkins J.F."/>
            <person name="Rensing S.A."/>
            <person name="Schmutz J."/>
            <person name="Symeonidi A."/>
            <person name="Elias M."/>
            <person name="Eveleigh R.J."/>
            <person name="Herman E.K."/>
            <person name="Klute M.J."/>
            <person name="Nakayama T."/>
            <person name="Obornik M."/>
            <person name="Reyes-Prieto A."/>
            <person name="Armbrust E.V."/>
            <person name="Aves S.J."/>
            <person name="Beiko R.G."/>
            <person name="Coutinho P."/>
            <person name="Dacks J.B."/>
            <person name="Durnford D.G."/>
            <person name="Fast N.M."/>
            <person name="Green B.R."/>
            <person name="Grisdale C."/>
            <person name="Hempe F."/>
            <person name="Henrissat B."/>
            <person name="Hoppner M.P."/>
            <person name="Ishida K.-I."/>
            <person name="Kim E."/>
            <person name="Koreny L."/>
            <person name="Kroth P.G."/>
            <person name="Liu Y."/>
            <person name="Malik S.-B."/>
            <person name="Maier U.G."/>
            <person name="McRose D."/>
            <person name="Mock T."/>
            <person name="Neilson J.A."/>
            <person name="Onodera N.T."/>
            <person name="Poole A.M."/>
            <person name="Pritham E.J."/>
            <person name="Richards T.A."/>
            <person name="Rocap G."/>
            <person name="Roy S.W."/>
            <person name="Sarai C."/>
            <person name="Schaack S."/>
            <person name="Shirato S."/>
            <person name="Slamovits C.H."/>
            <person name="Spencer D.F."/>
            <person name="Suzuki S."/>
            <person name="Worden A.Z."/>
            <person name="Zauner S."/>
            <person name="Barry K."/>
            <person name="Bell C."/>
            <person name="Bharti A.K."/>
            <person name="Crow J.A."/>
            <person name="Grimwood J."/>
            <person name="Kramer R."/>
            <person name="Lindquist E."/>
            <person name="Lucas S."/>
            <person name="Salamov A."/>
            <person name="McFadden G.I."/>
            <person name="Lane C.E."/>
            <person name="Keeling P.J."/>
            <person name="Gray M.W."/>
            <person name="Grigoriev I.V."/>
            <person name="Archibald J.M."/>
        </authorList>
    </citation>
    <scope>NUCLEOTIDE SEQUENCE</scope>
    <source>
        <strain evidence="4">CCMP2712</strain>
    </source>
</reference>
<dbReference type="AlphaFoldDB" id="L1IJ72"/>